<dbReference type="OrthoDB" id="6159030at2759"/>
<reference evidence="3" key="1">
    <citation type="submission" date="2012-12" db="EMBL/GenBank/DDBJ databases">
        <authorList>
            <person name="Hellsten U."/>
            <person name="Grimwood J."/>
            <person name="Chapman J.A."/>
            <person name="Shapiro H."/>
            <person name="Aerts A."/>
            <person name="Otillar R.P."/>
            <person name="Terry A.Y."/>
            <person name="Boore J.L."/>
            <person name="Simakov O."/>
            <person name="Marletaz F."/>
            <person name="Cho S.-J."/>
            <person name="Edsinger-Gonzales E."/>
            <person name="Havlak P."/>
            <person name="Kuo D.-H."/>
            <person name="Larsson T."/>
            <person name="Lv J."/>
            <person name="Arendt D."/>
            <person name="Savage R."/>
            <person name="Osoegawa K."/>
            <person name="de Jong P."/>
            <person name="Lindberg D.R."/>
            <person name="Seaver E.C."/>
            <person name="Weisblat D.A."/>
            <person name="Putnam N.H."/>
            <person name="Grigoriev I.V."/>
            <person name="Rokhsar D.S."/>
        </authorList>
    </citation>
    <scope>NUCLEOTIDE SEQUENCE</scope>
    <source>
        <strain evidence="3">I ESC-2004</strain>
    </source>
</reference>
<protein>
    <submittedName>
        <fullName evidence="1 2">Uncharacterized protein</fullName>
    </submittedName>
</protein>
<proteinExistence type="predicted"/>
<keyword evidence="3" id="KW-1185">Reference proteome</keyword>
<gene>
    <name evidence="1" type="ORF">CAPTEDRAFT_188621</name>
</gene>
<dbReference type="Proteomes" id="UP000014760">
    <property type="component" value="Unassembled WGS sequence"/>
</dbReference>
<dbReference type="EnsemblMetazoa" id="CapteT188621">
    <property type="protein sequence ID" value="CapteP188621"/>
    <property type="gene ID" value="CapteG188621"/>
</dbReference>
<name>R7VLF1_CAPTE</name>
<reference evidence="2" key="3">
    <citation type="submission" date="2015-06" db="UniProtKB">
        <authorList>
            <consortium name="EnsemblMetazoa"/>
        </authorList>
    </citation>
    <scope>IDENTIFICATION</scope>
</reference>
<evidence type="ECO:0000313" key="3">
    <source>
        <dbReference type="Proteomes" id="UP000014760"/>
    </source>
</evidence>
<evidence type="ECO:0000313" key="1">
    <source>
        <dbReference type="EMBL" id="ELU18191.1"/>
    </source>
</evidence>
<accession>R7VLF1</accession>
<evidence type="ECO:0000313" key="2">
    <source>
        <dbReference type="EnsemblMetazoa" id="CapteP188621"/>
    </source>
</evidence>
<reference evidence="1 3" key="2">
    <citation type="journal article" date="2013" name="Nature">
        <title>Insights into bilaterian evolution from three spiralian genomes.</title>
        <authorList>
            <person name="Simakov O."/>
            <person name="Marletaz F."/>
            <person name="Cho S.J."/>
            <person name="Edsinger-Gonzales E."/>
            <person name="Havlak P."/>
            <person name="Hellsten U."/>
            <person name="Kuo D.H."/>
            <person name="Larsson T."/>
            <person name="Lv J."/>
            <person name="Arendt D."/>
            <person name="Savage R."/>
            <person name="Osoegawa K."/>
            <person name="de Jong P."/>
            <person name="Grimwood J."/>
            <person name="Chapman J.A."/>
            <person name="Shapiro H."/>
            <person name="Aerts A."/>
            <person name="Otillar R.P."/>
            <person name="Terry A.Y."/>
            <person name="Boore J.L."/>
            <person name="Grigoriev I.V."/>
            <person name="Lindberg D.R."/>
            <person name="Seaver E.C."/>
            <person name="Weisblat D.A."/>
            <person name="Putnam N.H."/>
            <person name="Rokhsar D.S."/>
        </authorList>
    </citation>
    <scope>NUCLEOTIDE SEQUENCE</scope>
    <source>
        <strain evidence="1 3">I ESC-2004</strain>
    </source>
</reference>
<dbReference type="AlphaFoldDB" id="R7VLF1"/>
<sequence length="149" mass="16473">MARALLEQRGRDFWTETQKKTKLTQSCPNVVDGASGGKAISSIFLDRYNELYNSVSYDEEELNVVKMEIDELVGNKCVIGDCYYNHRISTADVVKAVKGLKRGKSDMNEVKPAAVGVAEEGQRQGASCFVDGVCLRLAGEKQEKLDVTF</sequence>
<dbReference type="EMBL" id="KB292070">
    <property type="protein sequence ID" value="ELU18191.1"/>
    <property type="molecule type" value="Genomic_DNA"/>
</dbReference>
<organism evidence="1">
    <name type="scientific">Capitella teleta</name>
    <name type="common">Polychaete worm</name>
    <dbReference type="NCBI Taxonomy" id="283909"/>
    <lineage>
        <taxon>Eukaryota</taxon>
        <taxon>Metazoa</taxon>
        <taxon>Spiralia</taxon>
        <taxon>Lophotrochozoa</taxon>
        <taxon>Annelida</taxon>
        <taxon>Polychaeta</taxon>
        <taxon>Sedentaria</taxon>
        <taxon>Scolecida</taxon>
        <taxon>Capitellidae</taxon>
        <taxon>Capitella</taxon>
    </lineage>
</organism>
<dbReference type="HOGENOM" id="CLU_1751418_0_0_1"/>
<dbReference type="EMBL" id="AMQN01016433">
    <property type="status" value="NOT_ANNOTATED_CDS"/>
    <property type="molecule type" value="Genomic_DNA"/>
</dbReference>